<evidence type="ECO:0000256" key="8">
    <source>
        <dbReference type="ARBA" id="ARBA00022989"/>
    </source>
</evidence>
<dbReference type="PANTHER" id="PTHR10585">
    <property type="entry name" value="ER LUMEN PROTEIN RETAINING RECEPTOR"/>
    <property type="match status" value="1"/>
</dbReference>
<feature type="transmembrane region" description="Helical" evidence="11">
    <location>
        <begin position="63"/>
        <end position="84"/>
    </location>
</feature>
<feature type="transmembrane region" description="Helical" evidence="11">
    <location>
        <begin position="135"/>
        <end position="151"/>
    </location>
</feature>
<dbReference type="GeneID" id="24920258"/>
<sequence>MNLLIWGFLVVFVLTCKHFFSDGDFSFLLTLGSLISCFGFCLITFRSIKTRSVAGVSLKSLQCYAVVFLCRFIAVWNSTSYLPFDRSGDWFYQVVELTSFFAVMINIYLIMGPLKYTHNSHHDTFGQGHFLPKQYTSLYLIVPAIVLALIVRPHRSGTYCDLLWAIAMYLEGVAIYPQLHMFQKNRTGEIEALTSHFVFSMAISKFLNLLFWLGSWKELNSGWSYLSRHFAGPIVIASQITQLALMASFIFYYLRAAFSDTPLILPTSIADRRDLCVCWKQEKEKASRLKDRRLGGRSGCKSEAARWSRRPFPIPRSSEFAKARRSLLRSAFALCGK</sequence>
<accession>D8M5A0</accession>
<dbReference type="EMBL" id="FN668657">
    <property type="protein sequence ID" value="CBK23239.2"/>
    <property type="molecule type" value="Genomic_DNA"/>
</dbReference>
<dbReference type="GO" id="GO:0005789">
    <property type="term" value="C:endoplasmic reticulum membrane"/>
    <property type="evidence" value="ECO:0007669"/>
    <property type="project" value="UniProtKB-SubCell"/>
</dbReference>
<dbReference type="AlphaFoldDB" id="D8M5A0"/>
<dbReference type="InterPro" id="IPR000133">
    <property type="entry name" value="ER_ret_rcpt"/>
</dbReference>
<dbReference type="Proteomes" id="UP000008312">
    <property type="component" value="Unassembled WGS sequence"/>
</dbReference>
<evidence type="ECO:0000256" key="1">
    <source>
        <dbReference type="ARBA" id="ARBA00004477"/>
    </source>
</evidence>
<dbReference type="InParanoid" id="D8M5A0"/>
<comment type="similarity">
    <text evidence="2">Belongs to the ERD2 family.</text>
</comment>
<evidence type="ECO:0000313" key="13">
    <source>
        <dbReference type="Proteomes" id="UP000008312"/>
    </source>
</evidence>
<name>D8M5A0_BLAHO</name>
<evidence type="ECO:0000256" key="5">
    <source>
        <dbReference type="ARBA" id="ARBA00022824"/>
    </source>
</evidence>
<dbReference type="Pfam" id="PF00810">
    <property type="entry name" value="ER_lumen_recept"/>
    <property type="match status" value="1"/>
</dbReference>
<comment type="subcellular location">
    <subcellularLocation>
        <location evidence="1">Endoplasmic reticulum membrane</location>
        <topology evidence="1">Multi-pass membrane protein</topology>
    </subcellularLocation>
</comment>
<feature type="transmembrane region" description="Helical" evidence="11">
    <location>
        <begin position="25"/>
        <end position="43"/>
    </location>
</feature>
<keyword evidence="3" id="KW-0813">Transport</keyword>
<proteinExistence type="inferred from homology"/>
<evidence type="ECO:0008006" key="14">
    <source>
        <dbReference type="Google" id="ProtNLM"/>
    </source>
</evidence>
<organism evidence="12">
    <name type="scientific">Blastocystis hominis</name>
    <dbReference type="NCBI Taxonomy" id="12968"/>
    <lineage>
        <taxon>Eukaryota</taxon>
        <taxon>Sar</taxon>
        <taxon>Stramenopiles</taxon>
        <taxon>Bigyra</taxon>
        <taxon>Opalozoa</taxon>
        <taxon>Opalinata</taxon>
        <taxon>Blastocystidae</taxon>
        <taxon>Blastocystis</taxon>
    </lineage>
</organism>
<keyword evidence="10" id="KW-0675">Receptor</keyword>
<dbReference type="GO" id="GO:0046923">
    <property type="term" value="F:ER retention sequence binding"/>
    <property type="evidence" value="ECO:0007669"/>
    <property type="project" value="InterPro"/>
</dbReference>
<evidence type="ECO:0000256" key="10">
    <source>
        <dbReference type="ARBA" id="ARBA00023170"/>
    </source>
</evidence>
<protein>
    <recommendedName>
        <fullName evidence="14">ER lumen protein retaining receptor</fullName>
    </recommendedName>
</protein>
<dbReference type="GO" id="GO:0006621">
    <property type="term" value="P:protein retention in ER lumen"/>
    <property type="evidence" value="ECO:0007669"/>
    <property type="project" value="InterPro"/>
</dbReference>
<evidence type="ECO:0000256" key="6">
    <source>
        <dbReference type="ARBA" id="ARBA00022892"/>
    </source>
</evidence>
<keyword evidence="9 11" id="KW-0472">Membrane</keyword>
<feature type="transmembrane region" description="Helical" evidence="11">
    <location>
        <begin position="90"/>
        <end position="114"/>
    </location>
</feature>
<evidence type="ECO:0000256" key="2">
    <source>
        <dbReference type="ARBA" id="ARBA00010120"/>
    </source>
</evidence>
<feature type="transmembrane region" description="Helical" evidence="11">
    <location>
        <begin position="234"/>
        <end position="254"/>
    </location>
</feature>
<evidence type="ECO:0000256" key="4">
    <source>
        <dbReference type="ARBA" id="ARBA00022692"/>
    </source>
</evidence>
<feature type="transmembrane region" description="Helical" evidence="11">
    <location>
        <begin position="193"/>
        <end position="214"/>
    </location>
</feature>
<keyword evidence="8 11" id="KW-1133">Transmembrane helix</keyword>
<evidence type="ECO:0000256" key="7">
    <source>
        <dbReference type="ARBA" id="ARBA00022927"/>
    </source>
</evidence>
<dbReference type="GO" id="GO:0015031">
    <property type="term" value="P:protein transport"/>
    <property type="evidence" value="ECO:0007669"/>
    <property type="project" value="UniProtKB-KW"/>
</dbReference>
<evidence type="ECO:0000256" key="11">
    <source>
        <dbReference type="SAM" id="Phobius"/>
    </source>
</evidence>
<evidence type="ECO:0000313" key="12">
    <source>
        <dbReference type="EMBL" id="CBK23239.2"/>
    </source>
</evidence>
<dbReference type="RefSeq" id="XP_012897287.1">
    <property type="nucleotide sequence ID" value="XM_013041833.1"/>
</dbReference>
<feature type="transmembrane region" description="Helical" evidence="11">
    <location>
        <begin position="163"/>
        <end position="181"/>
    </location>
</feature>
<dbReference type="OMA" id="HAIITWM"/>
<evidence type="ECO:0000256" key="9">
    <source>
        <dbReference type="ARBA" id="ARBA00023136"/>
    </source>
</evidence>
<keyword evidence="4 11" id="KW-0812">Transmembrane</keyword>
<keyword evidence="6" id="KW-0931">ER-Golgi transport</keyword>
<dbReference type="OrthoDB" id="7694678at2759"/>
<keyword evidence="7" id="KW-0653">Protein transport</keyword>
<dbReference type="GO" id="GO:0016192">
    <property type="term" value="P:vesicle-mediated transport"/>
    <property type="evidence" value="ECO:0007669"/>
    <property type="project" value="UniProtKB-KW"/>
</dbReference>
<keyword evidence="5" id="KW-0256">Endoplasmic reticulum</keyword>
<reference evidence="12" key="1">
    <citation type="submission" date="2010-02" db="EMBL/GenBank/DDBJ databases">
        <title>Sequencing and annotation of the Blastocystis hominis genome.</title>
        <authorList>
            <person name="Wincker P."/>
        </authorList>
    </citation>
    <scope>NUCLEOTIDE SEQUENCE</scope>
    <source>
        <strain evidence="12">Singapore isolate B</strain>
    </source>
</reference>
<gene>
    <name evidence="12" type="ORF">GSBLH_T00003142001</name>
</gene>
<evidence type="ECO:0000256" key="3">
    <source>
        <dbReference type="ARBA" id="ARBA00022448"/>
    </source>
</evidence>
<keyword evidence="13" id="KW-1185">Reference proteome</keyword>